<comment type="caution">
    <text evidence="1">The sequence shown here is derived from an EMBL/GenBank/DDBJ whole genome shotgun (WGS) entry which is preliminary data.</text>
</comment>
<dbReference type="EMBL" id="CM042034">
    <property type="protein sequence ID" value="KAI3760533.1"/>
    <property type="molecule type" value="Genomic_DNA"/>
</dbReference>
<protein>
    <submittedName>
        <fullName evidence="1">Uncharacterized protein</fullName>
    </submittedName>
</protein>
<organism evidence="1 2">
    <name type="scientific">Smallanthus sonchifolius</name>
    <dbReference type="NCBI Taxonomy" id="185202"/>
    <lineage>
        <taxon>Eukaryota</taxon>
        <taxon>Viridiplantae</taxon>
        <taxon>Streptophyta</taxon>
        <taxon>Embryophyta</taxon>
        <taxon>Tracheophyta</taxon>
        <taxon>Spermatophyta</taxon>
        <taxon>Magnoliopsida</taxon>
        <taxon>eudicotyledons</taxon>
        <taxon>Gunneridae</taxon>
        <taxon>Pentapetalae</taxon>
        <taxon>asterids</taxon>
        <taxon>campanulids</taxon>
        <taxon>Asterales</taxon>
        <taxon>Asteraceae</taxon>
        <taxon>Asteroideae</taxon>
        <taxon>Heliantheae alliance</taxon>
        <taxon>Millerieae</taxon>
        <taxon>Smallanthus</taxon>
    </lineage>
</organism>
<gene>
    <name evidence="1" type="ORF">L1987_50928</name>
</gene>
<evidence type="ECO:0000313" key="1">
    <source>
        <dbReference type="EMBL" id="KAI3760533.1"/>
    </source>
</evidence>
<reference evidence="1 2" key="2">
    <citation type="journal article" date="2022" name="Mol. Ecol. Resour.">
        <title>The genomes of chicory, endive, great burdock and yacon provide insights into Asteraceae paleo-polyploidization history and plant inulin production.</title>
        <authorList>
            <person name="Fan W."/>
            <person name="Wang S."/>
            <person name="Wang H."/>
            <person name="Wang A."/>
            <person name="Jiang F."/>
            <person name="Liu H."/>
            <person name="Zhao H."/>
            <person name="Xu D."/>
            <person name="Zhang Y."/>
        </authorList>
    </citation>
    <scope>NUCLEOTIDE SEQUENCE [LARGE SCALE GENOMIC DNA]</scope>
    <source>
        <strain evidence="2">cv. Yunnan</strain>
        <tissue evidence="1">Leaves</tissue>
    </source>
</reference>
<reference evidence="2" key="1">
    <citation type="journal article" date="2022" name="Mol. Ecol. Resour.">
        <title>The genomes of chicory, endive, great burdock and yacon provide insights into Asteraceae palaeo-polyploidization history and plant inulin production.</title>
        <authorList>
            <person name="Fan W."/>
            <person name="Wang S."/>
            <person name="Wang H."/>
            <person name="Wang A."/>
            <person name="Jiang F."/>
            <person name="Liu H."/>
            <person name="Zhao H."/>
            <person name="Xu D."/>
            <person name="Zhang Y."/>
        </authorList>
    </citation>
    <scope>NUCLEOTIDE SEQUENCE [LARGE SCALE GENOMIC DNA]</scope>
    <source>
        <strain evidence="2">cv. Yunnan</strain>
    </source>
</reference>
<evidence type="ECO:0000313" key="2">
    <source>
        <dbReference type="Proteomes" id="UP001056120"/>
    </source>
</evidence>
<sequence>MKEPAITFLHSNHSQTVPHCHIAGYGGSQPSHRDLIRRNLLLQRLRRLFRRGDMILSLKACILYNLHLQFVFICLCTVATIAQEEGLISLWKGIIPGLHRQFIYGGLRISLYEPVKAFCAGGNILVEVSLFQKIVAALITGAIAITLANPTDLVKVRLQAEGKLPPGAPRRYTGALNAYYTILKEDGLVALWTGLGPNIARNATVNAAELASYDHVKQVIVDTLDQSFCSIPDGSNFHVWGSNPRYRKVLRFLQQHIEINPDKSPASASSFLFILLVDL</sequence>
<accession>A0ACB9EPN8</accession>
<dbReference type="Proteomes" id="UP001056120">
    <property type="component" value="Linkage Group LG17"/>
</dbReference>
<keyword evidence="2" id="KW-1185">Reference proteome</keyword>
<proteinExistence type="predicted"/>
<name>A0ACB9EPN8_9ASTR</name>